<comment type="cofactor">
    <cofactor evidence="1">
        <name>Zn(2+)</name>
        <dbReference type="ChEBI" id="CHEBI:29105"/>
    </cofactor>
</comment>
<feature type="domain" description="Peptidase M14" evidence="3">
    <location>
        <begin position="141"/>
        <end position="391"/>
    </location>
</feature>
<feature type="active site" description="Proton donor/acceptor" evidence="2">
    <location>
        <position position="365"/>
    </location>
</feature>
<keyword evidence="4" id="KW-0378">Hydrolase</keyword>
<organism evidence="4 5">
    <name type="scientific">Idiomarina piscisalsi</name>
    <dbReference type="NCBI Taxonomy" id="1096243"/>
    <lineage>
        <taxon>Bacteria</taxon>
        <taxon>Pseudomonadati</taxon>
        <taxon>Pseudomonadota</taxon>
        <taxon>Gammaproteobacteria</taxon>
        <taxon>Alteromonadales</taxon>
        <taxon>Idiomarinaceae</taxon>
        <taxon>Idiomarina</taxon>
    </lineage>
</organism>
<dbReference type="GO" id="GO:0008270">
    <property type="term" value="F:zinc ion binding"/>
    <property type="evidence" value="ECO:0007669"/>
    <property type="project" value="InterPro"/>
</dbReference>
<dbReference type="PANTHER" id="PTHR12756:SF11">
    <property type="entry name" value="CYTOSOLIC CARBOXYPEPTIDASE 1"/>
    <property type="match status" value="1"/>
</dbReference>
<keyword evidence="4" id="KW-0121">Carboxypeptidase</keyword>
<dbReference type="InterPro" id="IPR050821">
    <property type="entry name" value="Cytosolic_carboxypeptidase"/>
</dbReference>
<dbReference type="PROSITE" id="PS52035">
    <property type="entry name" value="PEPTIDASE_M14"/>
    <property type="match status" value="1"/>
</dbReference>
<dbReference type="EMBL" id="PIQA01000001">
    <property type="protein sequence ID" value="RUO67761.1"/>
    <property type="molecule type" value="Genomic_DNA"/>
</dbReference>
<comment type="caution">
    <text evidence="4">The sequence shown here is derived from an EMBL/GenBank/DDBJ whole genome shotgun (WGS) entry which is preliminary data.</text>
</comment>
<evidence type="ECO:0000259" key="3">
    <source>
        <dbReference type="PROSITE" id="PS52035"/>
    </source>
</evidence>
<dbReference type="PANTHER" id="PTHR12756">
    <property type="entry name" value="CYTOSOLIC CARBOXYPEPTIDASE"/>
    <property type="match status" value="1"/>
</dbReference>
<evidence type="ECO:0000256" key="1">
    <source>
        <dbReference type="ARBA" id="ARBA00001947"/>
    </source>
</evidence>
<keyword evidence="4" id="KW-0645">Protease</keyword>
<dbReference type="CDD" id="cd06237">
    <property type="entry name" value="M14_Nna1-like"/>
    <property type="match status" value="1"/>
</dbReference>
<accession>A0A432YWS5</accession>
<proteinExistence type="inferred from homology"/>
<dbReference type="RefSeq" id="WP_126751407.1">
    <property type="nucleotide sequence ID" value="NZ_JBHUMT010000016.1"/>
</dbReference>
<dbReference type="AlphaFoldDB" id="A0A432YWS5"/>
<dbReference type="Gene3D" id="3.40.630.10">
    <property type="entry name" value="Zn peptidases"/>
    <property type="match status" value="1"/>
</dbReference>
<sequence length="391" mass="44585">MLSLASVALFSQLTLQQPQEDKPRNPDGCSFEQVEFTTDFAAGRLHHCEREQEGQFKLYLKPEKEDINPSPWYAFAVENLANESKTFTITLFADKGISRYKPKRSSIGEDMWHPVPFSEGDGWLKFKVTLPAKEKEIIAGQEIIDNVHYIEWLSSLIKEPERSKVISLGVSSEGRNLAALEHTVTSSNKWLILIGRQHPPEVTGAIALLHFGELLFSDEKYVSDFRKQYNILLVPNMNPDGVYHGNWRLTAAGVDMNRDWKNQTLPETQALAKYLTKLTNDGGRIEFAIDFHSTHRNVFYTIPKDYEPRSGVPLRNPQRVYNWIEEIAEMVDSVELEYQPGAHPDSGVFKQFITDKFAAHAVTYEVSDSEDRDNIKRVAEAALISLINRLN</sequence>
<dbReference type="SMART" id="SM00631">
    <property type="entry name" value="Zn_pept"/>
    <property type="match status" value="1"/>
</dbReference>
<dbReference type="Proteomes" id="UP000288361">
    <property type="component" value="Unassembled WGS sequence"/>
</dbReference>
<gene>
    <name evidence="4" type="ORF">CWI73_02580</name>
</gene>
<dbReference type="InterPro" id="IPR000834">
    <property type="entry name" value="Peptidase_M14"/>
</dbReference>
<reference evidence="4 5" key="1">
    <citation type="journal article" date="2011" name="Front. Microbiol.">
        <title>Genomic signatures of strain selection and enhancement in Bacillus atrophaeus var. globigii, a historical biowarfare simulant.</title>
        <authorList>
            <person name="Gibbons H.S."/>
            <person name="Broomall S.M."/>
            <person name="McNew L.A."/>
            <person name="Daligault H."/>
            <person name="Chapman C."/>
            <person name="Bruce D."/>
            <person name="Karavis M."/>
            <person name="Krepps M."/>
            <person name="McGregor P.A."/>
            <person name="Hong C."/>
            <person name="Park K.H."/>
            <person name="Akmal A."/>
            <person name="Feldman A."/>
            <person name="Lin J.S."/>
            <person name="Chang W.E."/>
            <person name="Higgs B.W."/>
            <person name="Demirev P."/>
            <person name="Lindquist J."/>
            <person name="Liem A."/>
            <person name="Fochler E."/>
            <person name="Read T.D."/>
            <person name="Tapia R."/>
            <person name="Johnson S."/>
            <person name="Bishop-Lilly K.A."/>
            <person name="Detter C."/>
            <person name="Han C."/>
            <person name="Sozhamannan S."/>
            <person name="Rosenzweig C.N."/>
            <person name="Skowronski E.W."/>
        </authorList>
    </citation>
    <scope>NUCLEOTIDE SEQUENCE [LARGE SCALE GENOMIC DNA]</scope>
    <source>
        <strain evidence="4 5">TPS4-2</strain>
    </source>
</reference>
<evidence type="ECO:0000313" key="4">
    <source>
        <dbReference type="EMBL" id="RUO67761.1"/>
    </source>
</evidence>
<evidence type="ECO:0000313" key="5">
    <source>
        <dbReference type="Proteomes" id="UP000288361"/>
    </source>
</evidence>
<dbReference type="Pfam" id="PF00246">
    <property type="entry name" value="Peptidase_M14"/>
    <property type="match status" value="1"/>
</dbReference>
<evidence type="ECO:0000256" key="2">
    <source>
        <dbReference type="PROSITE-ProRule" id="PRU01379"/>
    </source>
</evidence>
<dbReference type="SUPFAM" id="SSF53187">
    <property type="entry name" value="Zn-dependent exopeptidases"/>
    <property type="match status" value="1"/>
</dbReference>
<dbReference type="GO" id="GO:0004181">
    <property type="term" value="F:metallocarboxypeptidase activity"/>
    <property type="evidence" value="ECO:0007669"/>
    <property type="project" value="InterPro"/>
</dbReference>
<protein>
    <submittedName>
        <fullName evidence="4">Carboxypeptidase</fullName>
    </submittedName>
</protein>
<dbReference type="GO" id="GO:0006508">
    <property type="term" value="P:proteolysis"/>
    <property type="evidence" value="ECO:0007669"/>
    <property type="project" value="InterPro"/>
</dbReference>
<name>A0A432YWS5_9GAMM</name>
<comment type="similarity">
    <text evidence="2">Belongs to the peptidase M14 family.</text>
</comment>
<dbReference type="Gene3D" id="2.60.40.3120">
    <property type="match status" value="1"/>
</dbReference>